<evidence type="ECO:0000313" key="2">
    <source>
        <dbReference type="Proteomes" id="UP000534294"/>
    </source>
</evidence>
<keyword evidence="2" id="KW-1185">Reference proteome</keyword>
<organism evidence="1 2">
    <name type="scientific">Prosthecobacter dejongeii</name>
    <dbReference type="NCBI Taxonomy" id="48465"/>
    <lineage>
        <taxon>Bacteria</taxon>
        <taxon>Pseudomonadati</taxon>
        <taxon>Verrucomicrobiota</taxon>
        <taxon>Verrucomicrobiia</taxon>
        <taxon>Verrucomicrobiales</taxon>
        <taxon>Verrucomicrobiaceae</taxon>
        <taxon>Prosthecobacter</taxon>
    </lineage>
</organism>
<reference evidence="1 2" key="1">
    <citation type="submission" date="2020-08" db="EMBL/GenBank/DDBJ databases">
        <title>Genomic Encyclopedia of Type Strains, Phase IV (KMG-IV): sequencing the most valuable type-strain genomes for metagenomic binning, comparative biology and taxonomic classification.</title>
        <authorList>
            <person name="Goeker M."/>
        </authorList>
    </citation>
    <scope>NUCLEOTIDE SEQUENCE [LARGE SCALE GENOMIC DNA]</scope>
    <source>
        <strain evidence="1 2">DSM 12251</strain>
    </source>
</reference>
<sequence length="108" mass="12361">MWSYLKTWLLQRRLSKAQQRLIEVLEQTKLYIAQSEESIYSPFTLTEIASDLSRAIESLKAGHSIDTSLLQMHFAPASSIQETALNAGWVDPYLDLSRQFDELIEVVS</sequence>
<dbReference type="RefSeq" id="WP_184204486.1">
    <property type="nucleotide sequence ID" value="NZ_JACHIF010000001.1"/>
</dbReference>
<dbReference type="AlphaFoldDB" id="A0A7W7YH27"/>
<accession>A0A7W7YH27</accession>
<proteinExistence type="predicted"/>
<evidence type="ECO:0000313" key="1">
    <source>
        <dbReference type="EMBL" id="MBB5036043.1"/>
    </source>
</evidence>
<name>A0A7W7YH27_9BACT</name>
<dbReference type="EMBL" id="JACHIF010000001">
    <property type="protein sequence ID" value="MBB5036043.1"/>
    <property type="molecule type" value="Genomic_DNA"/>
</dbReference>
<protein>
    <submittedName>
        <fullName evidence="1">Uncharacterized protein</fullName>
    </submittedName>
</protein>
<dbReference type="Proteomes" id="UP000534294">
    <property type="component" value="Unassembled WGS sequence"/>
</dbReference>
<gene>
    <name evidence="1" type="ORF">HNQ64_000277</name>
</gene>
<comment type="caution">
    <text evidence="1">The sequence shown here is derived from an EMBL/GenBank/DDBJ whole genome shotgun (WGS) entry which is preliminary data.</text>
</comment>